<dbReference type="Proteomes" id="UP000886043">
    <property type="component" value="Unassembled WGS sequence"/>
</dbReference>
<dbReference type="Pfam" id="PF00384">
    <property type="entry name" value="Molybdopterin"/>
    <property type="match status" value="1"/>
</dbReference>
<dbReference type="GO" id="GO:0016020">
    <property type="term" value="C:membrane"/>
    <property type="evidence" value="ECO:0007669"/>
    <property type="project" value="TreeGrafter"/>
</dbReference>
<dbReference type="EMBL" id="DRMH01000083">
    <property type="protein sequence ID" value="HFC98110.1"/>
    <property type="molecule type" value="Genomic_DNA"/>
</dbReference>
<accession>A0A7C3CGL0</accession>
<dbReference type="SUPFAM" id="SSF50692">
    <property type="entry name" value="ADC-like"/>
    <property type="match status" value="1"/>
</dbReference>
<feature type="domain" description="Molybdopterin oxidoreductase" evidence="5">
    <location>
        <begin position="5"/>
        <end position="304"/>
    </location>
</feature>
<evidence type="ECO:0000256" key="4">
    <source>
        <dbReference type="ARBA" id="ARBA00023014"/>
    </source>
</evidence>
<dbReference type="SUPFAM" id="SSF53706">
    <property type="entry name" value="Formate dehydrogenase/DMSO reductase, domains 1-3"/>
    <property type="match status" value="1"/>
</dbReference>
<keyword evidence="4" id="KW-0411">Iron-sulfur</keyword>
<keyword evidence="2" id="KW-0560">Oxidoreductase</keyword>
<dbReference type="GO" id="GO:0003954">
    <property type="term" value="F:NADH dehydrogenase activity"/>
    <property type="evidence" value="ECO:0007669"/>
    <property type="project" value="TreeGrafter"/>
</dbReference>
<feature type="domain" description="Molybdopterin dinucleotide-binding" evidence="6">
    <location>
        <begin position="389"/>
        <end position="494"/>
    </location>
</feature>
<evidence type="ECO:0000259" key="6">
    <source>
        <dbReference type="Pfam" id="PF01568"/>
    </source>
</evidence>
<reference evidence="7" key="1">
    <citation type="journal article" date="2020" name="mSystems">
        <title>Genome- and Community-Level Interaction Insights into Carbon Utilization and Element Cycling Functions of Hydrothermarchaeota in Hydrothermal Sediment.</title>
        <authorList>
            <person name="Zhou Z."/>
            <person name="Liu Y."/>
            <person name="Xu W."/>
            <person name="Pan J."/>
            <person name="Luo Z.H."/>
            <person name="Li M."/>
        </authorList>
    </citation>
    <scope>NUCLEOTIDE SEQUENCE [LARGE SCALE GENOMIC DNA]</scope>
    <source>
        <strain evidence="7">HyVt-483</strain>
    </source>
</reference>
<dbReference type="Gene3D" id="2.40.40.20">
    <property type="match status" value="1"/>
</dbReference>
<evidence type="ECO:0000313" key="7">
    <source>
        <dbReference type="EMBL" id="HFC98110.1"/>
    </source>
</evidence>
<dbReference type="InterPro" id="IPR009010">
    <property type="entry name" value="Asp_de-COase-like_dom_sf"/>
</dbReference>
<dbReference type="Gene3D" id="3.40.50.740">
    <property type="match status" value="1"/>
</dbReference>
<protein>
    <recommendedName>
        <fullName evidence="8">Formate dehydrogenase subunit alpha</fullName>
    </recommendedName>
</protein>
<dbReference type="Pfam" id="PF01568">
    <property type="entry name" value="Molydop_binding"/>
    <property type="match status" value="1"/>
</dbReference>
<keyword evidence="3" id="KW-0408">Iron</keyword>
<dbReference type="CDD" id="cd00508">
    <property type="entry name" value="MopB_CT_Fdh-Nap-like"/>
    <property type="match status" value="1"/>
</dbReference>
<dbReference type="GO" id="GO:0051536">
    <property type="term" value="F:iron-sulfur cluster binding"/>
    <property type="evidence" value="ECO:0007669"/>
    <property type="project" value="UniProtKB-KW"/>
</dbReference>
<dbReference type="InterPro" id="IPR050123">
    <property type="entry name" value="Prok_molybdopt-oxidoreductase"/>
</dbReference>
<evidence type="ECO:0000256" key="1">
    <source>
        <dbReference type="ARBA" id="ARBA00022723"/>
    </source>
</evidence>
<dbReference type="GO" id="GO:0046872">
    <property type="term" value="F:metal ion binding"/>
    <property type="evidence" value="ECO:0007669"/>
    <property type="project" value="UniProtKB-KW"/>
</dbReference>
<evidence type="ECO:0008006" key="8">
    <source>
        <dbReference type="Google" id="ProtNLM"/>
    </source>
</evidence>
<gene>
    <name evidence="7" type="ORF">ENJ40_06610</name>
</gene>
<dbReference type="PANTHER" id="PTHR43105">
    <property type="entry name" value="RESPIRATORY NITRATE REDUCTASE"/>
    <property type="match status" value="1"/>
</dbReference>
<dbReference type="Gene3D" id="3.40.228.10">
    <property type="entry name" value="Dimethylsulfoxide Reductase, domain 2"/>
    <property type="match status" value="1"/>
</dbReference>
<evidence type="ECO:0000256" key="3">
    <source>
        <dbReference type="ARBA" id="ARBA00023004"/>
    </source>
</evidence>
<dbReference type="AlphaFoldDB" id="A0A7C3CGL0"/>
<evidence type="ECO:0000259" key="5">
    <source>
        <dbReference type="Pfam" id="PF00384"/>
    </source>
</evidence>
<dbReference type="InterPro" id="IPR006656">
    <property type="entry name" value="Mopterin_OxRdtase"/>
</dbReference>
<dbReference type="PANTHER" id="PTHR43105:SF14">
    <property type="entry name" value="FORMATE DEHYDROGENASE H"/>
    <property type="match status" value="1"/>
</dbReference>
<name>A0A7C3CGL0_9BACT</name>
<keyword evidence="1" id="KW-0479">Metal-binding</keyword>
<sequence>MSYKIKDALSRGLKLVVVDPRKTELASLADLWLPLRPGSNVALANGMAHVILRDGLYREEFIRERTEDFEAYARYILTEWPLERVERITGIRKDYIEQVARLYARAERALIFWGLGVAEHRSGSYGVMALANLALLCGHVGRPGTGAMPLRGQNNVQGACDMGALPYVLPGYQKIEDPLVRKKFEEAWGRPLPQRPGLTEPRMYQEALSGNLRALYIVGYDVAQTHANLKMVHQALINLDLVVVHDIFFPKTGDFAHVVFPVACLFEKEGTTDNGERRVQRIRKLVDPPADLPSDWEILVEIARRMGYDMNYRSPRDIFEEMRRLMPAFAGITYERLEEQGLCWPVPHEDHPGTGIMFEQSFATPTGKARFAVPRYWPPEEEPDEVYPFLLITGRRLFHYNCGSMTRRVEGLMELLPEELVEMNPRDARRLRLRERDQVRVVSRRGEIVARVHVTSRVPVGTLFMDFHFLDPLTNTITSAGMDVKVHTPEYKVAAVRLEKLS</sequence>
<comment type="caution">
    <text evidence="7">The sequence shown here is derived from an EMBL/GenBank/DDBJ whole genome shotgun (WGS) entry which is preliminary data.</text>
</comment>
<proteinExistence type="predicted"/>
<evidence type="ECO:0000256" key="2">
    <source>
        <dbReference type="ARBA" id="ARBA00023002"/>
    </source>
</evidence>
<organism evidence="7">
    <name type="scientific">Thermosulfurimonas dismutans</name>
    <dbReference type="NCBI Taxonomy" id="999894"/>
    <lineage>
        <taxon>Bacteria</taxon>
        <taxon>Pseudomonadati</taxon>
        <taxon>Thermodesulfobacteriota</taxon>
        <taxon>Thermodesulfobacteria</taxon>
        <taxon>Thermodesulfobacteriales</taxon>
        <taxon>Thermodesulfobacteriaceae</taxon>
        <taxon>Thermosulfurimonas</taxon>
    </lineage>
</organism>
<dbReference type="GO" id="GO:0022904">
    <property type="term" value="P:respiratory electron transport chain"/>
    <property type="evidence" value="ECO:0007669"/>
    <property type="project" value="TreeGrafter"/>
</dbReference>
<dbReference type="GO" id="GO:0043546">
    <property type="term" value="F:molybdopterin cofactor binding"/>
    <property type="evidence" value="ECO:0007669"/>
    <property type="project" value="InterPro"/>
</dbReference>
<dbReference type="InterPro" id="IPR006657">
    <property type="entry name" value="MoPterin_dinucl-bd_dom"/>
</dbReference>